<dbReference type="InterPro" id="IPR036396">
    <property type="entry name" value="Cyt_P450_sf"/>
</dbReference>
<keyword evidence="4 8" id="KW-0479">Metal-binding</keyword>
<sequence length="419" mass="48664">MHSSEQPPKDKTLDSTLELLQEGYPFIQKRCQQFQSHLFQTRLIGKEAFCISGEEAAELFYDSEKMQRHGAIPKRIQKSLFGENGVQTMDGEAHQHRKALFMSLMTPARLETLKILTKQEWENSLNKWVNKETMILFDEAQELLCRVACKWAGVPLKEAEVKVRARDYGNMVDAFGAVGPRHWRGRKARKREEEWIKDIIDKIRKEEIQVPEETAAYAMAFHRDLDGNLLDLQVAAVELINIVRPIVAIATYITFEALALYENPECLEKIRKNANDDYTYWFVQEVRRFYPFAPFLGANVKQDFEWQNQSFKKGTMVLLDLYGTTHDPMLWEEPDQFNPDRFTEWESSCFDLIPQGGGDPYMGHRCPGEHVTIDIMRVSVEFLANHMKYDVLKDQDLTVSHVKMPTLPESGFIMSNIRK</sequence>
<comment type="caution">
    <text evidence="9">The sequence shown here is derived from an EMBL/GenBank/DDBJ whole genome shotgun (WGS) entry which is preliminary data.</text>
</comment>
<evidence type="ECO:0000256" key="1">
    <source>
        <dbReference type="ARBA" id="ARBA00001971"/>
    </source>
</evidence>
<gene>
    <name evidence="9" type="primary">cypC</name>
    <name evidence="9" type="ORF">GCM10007096_10220</name>
</gene>
<dbReference type="InterPro" id="IPR001128">
    <property type="entry name" value="Cyt_P450"/>
</dbReference>
<evidence type="ECO:0000256" key="5">
    <source>
        <dbReference type="ARBA" id="ARBA00023002"/>
    </source>
</evidence>
<organism evidence="9 10">
    <name type="scientific">Pullulanibacillus pueri</name>
    <dbReference type="NCBI Taxonomy" id="1437324"/>
    <lineage>
        <taxon>Bacteria</taxon>
        <taxon>Bacillati</taxon>
        <taxon>Bacillota</taxon>
        <taxon>Bacilli</taxon>
        <taxon>Bacillales</taxon>
        <taxon>Sporolactobacillaceae</taxon>
        <taxon>Pullulanibacillus</taxon>
    </lineage>
</organism>
<evidence type="ECO:0000313" key="10">
    <source>
        <dbReference type="Proteomes" id="UP000656813"/>
    </source>
</evidence>
<reference evidence="9" key="2">
    <citation type="submission" date="2020-09" db="EMBL/GenBank/DDBJ databases">
        <authorList>
            <person name="Sun Q."/>
            <person name="Zhou Y."/>
        </authorList>
    </citation>
    <scope>NUCLEOTIDE SEQUENCE</scope>
    <source>
        <strain evidence="9">CGMCC 1.12777</strain>
    </source>
</reference>
<evidence type="ECO:0000256" key="7">
    <source>
        <dbReference type="ARBA" id="ARBA00023033"/>
    </source>
</evidence>
<accession>A0A8J2ZUU4</accession>
<reference evidence="9" key="1">
    <citation type="journal article" date="2014" name="Int. J. Syst. Evol. Microbiol.">
        <title>Complete genome sequence of Corynebacterium casei LMG S-19264T (=DSM 44701T), isolated from a smear-ripened cheese.</title>
        <authorList>
            <consortium name="US DOE Joint Genome Institute (JGI-PGF)"/>
            <person name="Walter F."/>
            <person name="Albersmeier A."/>
            <person name="Kalinowski J."/>
            <person name="Ruckert C."/>
        </authorList>
    </citation>
    <scope>NUCLEOTIDE SEQUENCE</scope>
    <source>
        <strain evidence="9">CGMCC 1.12777</strain>
    </source>
</reference>
<dbReference type="GO" id="GO:0005506">
    <property type="term" value="F:iron ion binding"/>
    <property type="evidence" value="ECO:0007669"/>
    <property type="project" value="InterPro"/>
</dbReference>
<feature type="binding site" description="axial binding residue" evidence="8">
    <location>
        <position position="366"/>
    </location>
    <ligand>
        <name>heme</name>
        <dbReference type="ChEBI" id="CHEBI:30413"/>
    </ligand>
    <ligandPart>
        <name>Fe</name>
        <dbReference type="ChEBI" id="CHEBI:18248"/>
    </ligandPart>
</feature>
<dbReference type="Gene3D" id="1.10.630.10">
    <property type="entry name" value="Cytochrome P450"/>
    <property type="match status" value="1"/>
</dbReference>
<dbReference type="PANTHER" id="PTHR24286">
    <property type="entry name" value="CYTOCHROME P450 26"/>
    <property type="match status" value="1"/>
</dbReference>
<evidence type="ECO:0000256" key="3">
    <source>
        <dbReference type="ARBA" id="ARBA00022617"/>
    </source>
</evidence>
<dbReference type="PANTHER" id="PTHR24286:SF24">
    <property type="entry name" value="LANOSTEROL 14-ALPHA DEMETHYLASE"/>
    <property type="match status" value="1"/>
</dbReference>
<dbReference type="CDD" id="cd11067">
    <property type="entry name" value="CYP152"/>
    <property type="match status" value="1"/>
</dbReference>
<dbReference type="GO" id="GO:0020037">
    <property type="term" value="F:heme binding"/>
    <property type="evidence" value="ECO:0007669"/>
    <property type="project" value="InterPro"/>
</dbReference>
<keyword evidence="6 8" id="KW-0408">Iron</keyword>
<proteinExistence type="inferred from homology"/>
<dbReference type="SUPFAM" id="SSF48264">
    <property type="entry name" value="Cytochrome P450"/>
    <property type="match status" value="1"/>
</dbReference>
<dbReference type="PRINTS" id="PR00463">
    <property type="entry name" value="EP450I"/>
</dbReference>
<evidence type="ECO:0000256" key="2">
    <source>
        <dbReference type="ARBA" id="ARBA00010617"/>
    </source>
</evidence>
<dbReference type="Pfam" id="PF00067">
    <property type="entry name" value="p450"/>
    <property type="match status" value="1"/>
</dbReference>
<comment type="similarity">
    <text evidence="2">Belongs to the cytochrome P450 family.</text>
</comment>
<keyword evidence="7" id="KW-0503">Monooxygenase</keyword>
<dbReference type="EMBL" id="BMFV01000005">
    <property type="protein sequence ID" value="GGH77795.1"/>
    <property type="molecule type" value="Genomic_DNA"/>
</dbReference>
<protein>
    <submittedName>
        <fullName evidence="9">Cytochrome P450</fullName>
    </submittedName>
</protein>
<dbReference type="RefSeq" id="WP_188496320.1">
    <property type="nucleotide sequence ID" value="NZ_BMFV01000005.1"/>
</dbReference>
<dbReference type="GO" id="GO:0016125">
    <property type="term" value="P:sterol metabolic process"/>
    <property type="evidence" value="ECO:0007669"/>
    <property type="project" value="TreeGrafter"/>
</dbReference>
<dbReference type="GO" id="GO:0016705">
    <property type="term" value="F:oxidoreductase activity, acting on paired donors, with incorporation or reduction of molecular oxygen"/>
    <property type="evidence" value="ECO:0007669"/>
    <property type="project" value="InterPro"/>
</dbReference>
<evidence type="ECO:0000256" key="6">
    <source>
        <dbReference type="ARBA" id="ARBA00023004"/>
    </source>
</evidence>
<dbReference type="Proteomes" id="UP000656813">
    <property type="component" value="Unassembled WGS sequence"/>
</dbReference>
<name>A0A8J2ZUU4_9BACL</name>
<dbReference type="GO" id="GO:0004497">
    <property type="term" value="F:monooxygenase activity"/>
    <property type="evidence" value="ECO:0007669"/>
    <property type="project" value="UniProtKB-KW"/>
</dbReference>
<dbReference type="AlphaFoldDB" id="A0A8J2ZUU4"/>
<keyword evidence="10" id="KW-1185">Reference proteome</keyword>
<evidence type="ECO:0000313" key="9">
    <source>
        <dbReference type="EMBL" id="GGH77795.1"/>
    </source>
</evidence>
<dbReference type="InterPro" id="IPR002401">
    <property type="entry name" value="Cyt_P450_E_grp-I"/>
</dbReference>
<keyword evidence="3 8" id="KW-0349">Heme</keyword>
<comment type="cofactor">
    <cofactor evidence="1 8">
        <name>heme</name>
        <dbReference type="ChEBI" id="CHEBI:30413"/>
    </cofactor>
</comment>
<evidence type="ECO:0000256" key="8">
    <source>
        <dbReference type="PIRSR" id="PIRSR602401-1"/>
    </source>
</evidence>
<keyword evidence="5" id="KW-0560">Oxidoreductase</keyword>
<evidence type="ECO:0000256" key="4">
    <source>
        <dbReference type="ARBA" id="ARBA00022723"/>
    </source>
</evidence>